<dbReference type="RefSeq" id="XP_007745901.1">
    <property type="nucleotide sequence ID" value="XM_007747711.1"/>
</dbReference>
<feature type="domain" description="Clr5" evidence="1">
    <location>
        <begin position="18"/>
        <end position="70"/>
    </location>
</feature>
<evidence type="ECO:0000313" key="2">
    <source>
        <dbReference type="EMBL" id="EXJ70049.1"/>
    </source>
</evidence>
<dbReference type="PANTHER" id="PTHR38788:SF3">
    <property type="entry name" value="CLR5 DOMAIN-CONTAINING PROTEIN"/>
    <property type="match status" value="1"/>
</dbReference>
<evidence type="ECO:0000313" key="3">
    <source>
        <dbReference type="Proteomes" id="UP000019471"/>
    </source>
</evidence>
<dbReference type="EMBL" id="AMGX01000010">
    <property type="protein sequence ID" value="EXJ70049.1"/>
    <property type="molecule type" value="Genomic_DNA"/>
</dbReference>
<organism evidence="2 3">
    <name type="scientific">Cladophialophora psammophila CBS 110553</name>
    <dbReference type="NCBI Taxonomy" id="1182543"/>
    <lineage>
        <taxon>Eukaryota</taxon>
        <taxon>Fungi</taxon>
        <taxon>Dikarya</taxon>
        <taxon>Ascomycota</taxon>
        <taxon>Pezizomycotina</taxon>
        <taxon>Eurotiomycetes</taxon>
        <taxon>Chaetothyriomycetidae</taxon>
        <taxon>Chaetothyriales</taxon>
        <taxon>Herpotrichiellaceae</taxon>
        <taxon>Cladophialophora</taxon>
    </lineage>
</organism>
<dbReference type="HOGENOM" id="CLU_2133261_0_0_1"/>
<dbReference type="AlphaFoldDB" id="W9XI61"/>
<gene>
    <name evidence="2" type="ORF">A1O5_07122</name>
</gene>
<dbReference type="GeneID" id="19191828"/>
<proteinExistence type="predicted"/>
<evidence type="ECO:0000259" key="1">
    <source>
        <dbReference type="Pfam" id="PF14420"/>
    </source>
</evidence>
<keyword evidence="3" id="KW-1185">Reference proteome</keyword>
<dbReference type="InterPro" id="IPR025676">
    <property type="entry name" value="Clr5_dom"/>
</dbReference>
<name>W9XI61_9EURO</name>
<protein>
    <recommendedName>
        <fullName evidence="1">Clr5 domain-containing protein</fullName>
    </recommendedName>
</protein>
<dbReference type="Pfam" id="PF14420">
    <property type="entry name" value="Clr5"/>
    <property type="match status" value="1"/>
</dbReference>
<sequence length="113" mass="13219">MASAMDNESTRRKPSIPKERWNKFKPESIELYWDRDLTLQVVANHMRTQHGFDAEQHMYKKRLDEWGIRKNYTAKQKLQLHACIQQQDGETDDILVNGKPLGSSVRFNGMVAD</sequence>
<dbReference type="PANTHER" id="PTHR38788">
    <property type="entry name" value="CLR5 DOMAIN-CONTAINING PROTEIN"/>
    <property type="match status" value="1"/>
</dbReference>
<reference evidence="2 3" key="1">
    <citation type="submission" date="2013-03" db="EMBL/GenBank/DDBJ databases">
        <title>The Genome Sequence of Cladophialophora psammophila CBS 110553.</title>
        <authorList>
            <consortium name="The Broad Institute Genomics Platform"/>
            <person name="Cuomo C."/>
            <person name="de Hoog S."/>
            <person name="Gorbushina A."/>
            <person name="Walker B."/>
            <person name="Young S.K."/>
            <person name="Zeng Q."/>
            <person name="Gargeya S."/>
            <person name="Fitzgerald M."/>
            <person name="Haas B."/>
            <person name="Abouelleil A."/>
            <person name="Allen A.W."/>
            <person name="Alvarado L."/>
            <person name="Arachchi H.M."/>
            <person name="Berlin A.M."/>
            <person name="Chapman S.B."/>
            <person name="Gainer-Dewar J."/>
            <person name="Goldberg J."/>
            <person name="Griggs A."/>
            <person name="Gujja S."/>
            <person name="Hansen M."/>
            <person name="Howarth C."/>
            <person name="Imamovic A."/>
            <person name="Ireland A."/>
            <person name="Larimer J."/>
            <person name="McCowan C."/>
            <person name="Murphy C."/>
            <person name="Pearson M."/>
            <person name="Poon T.W."/>
            <person name="Priest M."/>
            <person name="Roberts A."/>
            <person name="Saif S."/>
            <person name="Shea T."/>
            <person name="Sisk P."/>
            <person name="Sykes S."/>
            <person name="Wortman J."/>
            <person name="Nusbaum C."/>
            <person name="Birren B."/>
        </authorList>
    </citation>
    <scope>NUCLEOTIDE SEQUENCE [LARGE SCALE GENOMIC DNA]</scope>
    <source>
        <strain evidence="2 3">CBS 110553</strain>
    </source>
</reference>
<accession>W9XI61</accession>
<dbReference type="OrthoDB" id="539213at2759"/>
<dbReference type="Proteomes" id="UP000019471">
    <property type="component" value="Unassembled WGS sequence"/>
</dbReference>
<comment type="caution">
    <text evidence="2">The sequence shown here is derived from an EMBL/GenBank/DDBJ whole genome shotgun (WGS) entry which is preliminary data.</text>
</comment>